<gene>
    <name evidence="1" type="ORF">K444DRAFT_617207</name>
</gene>
<dbReference type="InterPro" id="IPR009057">
    <property type="entry name" value="Homeodomain-like_sf"/>
</dbReference>
<reference evidence="1 2" key="1">
    <citation type="submission" date="2016-04" db="EMBL/GenBank/DDBJ databases">
        <title>A degradative enzymes factory behind the ericoid mycorrhizal symbiosis.</title>
        <authorList>
            <consortium name="DOE Joint Genome Institute"/>
            <person name="Martino E."/>
            <person name="Morin E."/>
            <person name="Grelet G."/>
            <person name="Kuo A."/>
            <person name="Kohler A."/>
            <person name="Daghino S."/>
            <person name="Barry K."/>
            <person name="Choi C."/>
            <person name="Cichocki N."/>
            <person name="Clum A."/>
            <person name="Copeland A."/>
            <person name="Hainaut M."/>
            <person name="Haridas S."/>
            <person name="Labutti K."/>
            <person name="Lindquist E."/>
            <person name="Lipzen A."/>
            <person name="Khouja H.-R."/>
            <person name="Murat C."/>
            <person name="Ohm R."/>
            <person name="Olson A."/>
            <person name="Spatafora J."/>
            <person name="Veneault-Fourrey C."/>
            <person name="Henrissat B."/>
            <person name="Grigoriev I."/>
            <person name="Martin F."/>
            <person name="Perotto S."/>
        </authorList>
    </citation>
    <scope>NUCLEOTIDE SEQUENCE [LARGE SCALE GENOMIC DNA]</scope>
    <source>
        <strain evidence="1 2">E</strain>
    </source>
</reference>
<name>A0A2J6SXK9_9HELO</name>
<dbReference type="STRING" id="1095630.A0A2J6SXK9"/>
<dbReference type="Proteomes" id="UP000235371">
    <property type="component" value="Unassembled WGS sequence"/>
</dbReference>
<sequence length="307" mass="35939">MGYVRKTLRKEHDTPKRSRFRCLVEQGLSQAEAARRVNVKRKTAIKWLHRQPSDRRTGKTRTGRPPIISDEKVEEMIRWMTGHFDRRAMPLQEIAREHGIKASDNTILAAFARHGYHHHLPDCKPFLSEATKRKRWTFSIENWDRGKEYWRKGIYYDETTIQSNLRRRLKILRKRGERRRLDCIQFKFTSGRTSIHCTAAIGYNFKSKLVVLSMEGEGKGFTQKKYEEQILRGLLGEICTDKYGQKQSLGAFCTDEDYFIVEDGSRVHGKKDTKKNQGLCNKARVECFIYSIDWPPSSPDLNPIENV</sequence>
<dbReference type="GeneID" id="36589152"/>
<dbReference type="SUPFAM" id="SSF46689">
    <property type="entry name" value="Homeodomain-like"/>
    <property type="match status" value="1"/>
</dbReference>
<dbReference type="EMBL" id="KZ613855">
    <property type="protein sequence ID" value="PMD55510.1"/>
    <property type="molecule type" value="Genomic_DNA"/>
</dbReference>
<keyword evidence="2" id="KW-1185">Reference proteome</keyword>
<dbReference type="InParanoid" id="A0A2J6SXK9"/>
<dbReference type="OrthoDB" id="3541716at2759"/>
<organism evidence="1 2">
    <name type="scientific">Hyaloscypha bicolor E</name>
    <dbReference type="NCBI Taxonomy" id="1095630"/>
    <lineage>
        <taxon>Eukaryota</taxon>
        <taxon>Fungi</taxon>
        <taxon>Dikarya</taxon>
        <taxon>Ascomycota</taxon>
        <taxon>Pezizomycotina</taxon>
        <taxon>Leotiomycetes</taxon>
        <taxon>Helotiales</taxon>
        <taxon>Hyaloscyphaceae</taxon>
        <taxon>Hyaloscypha</taxon>
        <taxon>Hyaloscypha bicolor</taxon>
    </lineage>
</organism>
<evidence type="ECO:0008006" key="3">
    <source>
        <dbReference type="Google" id="ProtNLM"/>
    </source>
</evidence>
<dbReference type="GO" id="GO:0003676">
    <property type="term" value="F:nucleic acid binding"/>
    <property type="evidence" value="ECO:0007669"/>
    <property type="project" value="InterPro"/>
</dbReference>
<dbReference type="AlphaFoldDB" id="A0A2J6SXK9"/>
<evidence type="ECO:0000313" key="1">
    <source>
        <dbReference type="EMBL" id="PMD55510.1"/>
    </source>
</evidence>
<dbReference type="InterPro" id="IPR036397">
    <property type="entry name" value="RNaseH_sf"/>
</dbReference>
<evidence type="ECO:0000313" key="2">
    <source>
        <dbReference type="Proteomes" id="UP000235371"/>
    </source>
</evidence>
<dbReference type="RefSeq" id="XP_024732414.1">
    <property type="nucleotide sequence ID" value="XM_024881075.1"/>
</dbReference>
<protein>
    <recommendedName>
        <fullName evidence="3">Tc1-like transposase DDE domain-containing protein</fullName>
    </recommendedName>
</protein>
<proteinExistence type="predicted"/>
<accession>A0A2J6SXK9</accession>
<dbReference type="Gene3D" id="3.30.420.10">
    <property type="entry name" value="Ribonuclease H-like superfamily/Ribonuclease H"/>
    <property type="match status" value="1"/>
</dbReference>